<name>A0AC61RWT2_9FIRM</name>
<accession>A0AC61RWT2</accession>
<proteinExistence type="predicted"/>
<dbReference type="Proteomes" id="UP000304953">
    <property type="component" value="Unassembled WGS sequence"/>
</dbReference>
<keyword evidence="1" id="KW-0808">Transferase</keyword>
<keyword evidence="2" id="KW-1185">Reference proteome</keyword>
<evidence type="ECO:0000313" key="1">
    <source>
        <dbReference type="EMBL" id="TGY96372.1"/>
    </source>
</evidence>
<keyword evidence="1" id="KW-0418">Kinase</keyword>
<reference evidence="1" key="1">
    <citation type="submission" date="2019-04" db="EMBL/GenBank/DDBJ databases">
        <title>Microbes associate with the intestines of laboratory mice.</title>
        <authorList>
            <person name="Navarre W."/>
            <person name="Wong E."/>
            <person name="Huang K."/>
            <person name="Tropini C."/>
            <person name="Ng K."/>
            <person name="Yu B."/>
        </authorList>
    </citation>
    <scope>NUCLEOTIDE SEQUENCE</scope>
    <source>
        <strain evidence="1">NM01_1-7b</strain>
    </source>
</reference>
<dbReference type="EMBL" id="SRYA01000017">
    <property type="protein sequence ID" value="TGY96372.1"/>
    <property type="molecule type" value="Genomic_DNA"/>
</dbReference>
<sequence length="557" mass="62235">MNKKIFRSSLLTVCLVLAATIALIMGLLFHFFEKQIQKELANEAGFLAHALENEGAGYFDSFDNKNNRLAGNNRITWIDENGTVLFDSRADVSELDNHADRDEIKTAMKEGKGMSTRYSKTLTEKTVNYAIRLSDGSILRVSTEQYTVVTILMGMLQPILFIMFVALILTLVLSARVSKAIIEPINKLDLEIPENNDTYEELTPLLRKIADQKETIGEQLADSRKKQKEFNLITENMSEGFLVIDADANLLTYNSAALNLLEITPPADRSVLLLCRAKEFRGVISDVLSGIKAENTMVREERSYSLIANPVYEKESVIGAVVVILDITEHEKRDMLRREFTANVSHELKTPLTSISGFAELMKAGDVLENDVTDFSKSIYDEAQRLITLVNDIIKISELDGQSIPYEKETVDLYELSKEVIGRLEKEADKKNITFHLIGGRAEIIGVHKILEEMLYNLCDNAIKYNKENGTVDVLVNQTGDGVNVIVRDTGIGIPISHQDRVFERFYRVDKSHSKKVGGTGLGLAIVKHGALYHHAKLSLESTVDVGTVVTIAFSKK</sequence>
<evidence type="ECO:0000313" key="2">
    <source>
        <dbReference type="Proteomes" id="UP000304953"/>
    </source>
</evidence>
<comment type="caution">
    <text evidence="1">The sequence shown here is derived from an EMBL/GenBank/DDBJ whole genome shotgun (WGS) entry which is preliminary data.</text>
</comment>
<gene>
    <name evidence="1" type="ORF">E5329_10110</name>
</gene>
<organism evidence="1 2">
    <name type="scientific">Petralouisia muris</name>
    <dbReference type="NCBI Taxonomy" id="3032872"/>
    <lineage>
        <taxon>Bacteria</taxon>
        <taxon>Bacillati</taxon>
        <taxon>Bacillota</taxon>
        <taxon>Clostridia</taxon>
        <taxon>Lachnospirales</taxon>
        <taxon>Lachnospiraceae</taxon>
        <taxon>Petralouisia</taxon>
    </lineage>
</organism>
<protein>
    <submittedName>
        <fullName evidence="1">Histidine kinase</fullName>
    </submittedName>
</protein>